<evidence type="ECO:0000256" key="6">
    <source>
        <dbReference type="ARBA" id="ARBA00022989"/>
    </source>
</evidence>
<evidence type="ECO:0000256" key="10">
    <source>
        <dbReference type="ARBA" id="ARBA00031484"/>
    </source>
</evidence>
<keyword evidence="18" id="KW-1185">Reference proteome</keyword>
<evidence type="ECO:0000256" key="14">
    <source>
        <dbReference type="PROSITE-ProRule" id="PRU00278"/>
    </source>
</evidence>
<keyword evidence="4" id="KW-0997">Cell inner membrane</keyword>
<dbReference type="Pfam" id="PF13145">
    <property type="entry name" value="Rotamase_2"/>
    <property type="match status" value="1"/>
</dbReference>
<dbReference type="PANTHER" id="PTHR47529:SF1">
    <property type="entry name" value="PERIPLASMIC CHAPERONE PPID"/>
    <property type="match status" value="1"/>
</dbReference>
<evidence type="ECO:0000256" key="2">
    <source>
        <dbReference type="ARBA" id="ARBA00018370"/>
    </source>
</evidence>
<dbReference type="SUPFAM" id="SSF109998">
    <property type="entry name" value="Triger factor/SurA peptide-binding domain-like"/>
    <property type="match status" value="1"/>
</dbReference>
<dbReference type="Proteomes" id="UP001139410">
    <property type="component" value="Unassembled WGS sequence"/>
</dbReference>
<evidence type="ECO:0000256" key="5">
    <source>
        <dbReference type="ARBA" id="ARBA00022692"/>
    </source>
</evidence>
<evidence type="ECO:0000313" key="17">
    <source>
        <dbReference type="EMBL" id="MCF2513964.1"/>
    </source>
</evidence>
<evidence type="ECO:0000256" key="3">
    <source>
        <dbReference type="ARBA" id="ARBA00022475"/>
    </source>
</evidence>
<reference evidence="17" key="1">
    <citation type="submission" date="2022-01" db="EMBL/GenBank/DDBJ databases">
        <authorList>
            <person name="Jo J.-H."/>
            <person name="Im W.-T."/>
        </authorList>
    </citation>
    <scope>NUCLEOTIDE SEQUENCE</scope>
    <source>
        <strain evidence="17">G124</strain>
    </source>
</reference>
<evidence type="ECO:0000256" key="15">
    <source>
        <dbReference type="SAM" id="Phobius"/>
    </source>
</evidence>
<dbReference type="SUPFAM" id="SSF54534">
    <property type="entry name" value="FKBP-like"/>
    <property type="match status" value="1"/>
</dbReference>
<evidence type="ECO:0000259" key="16">
    <source>
        <dbReference type="PROSITE" id="PS50198"/>
    </source>
</evidence>
<evidence type="ECO:0000256" key="12">
    <source>
        <dbReference type="ARBA" id="ARBA00040743"/>
    </source>
</evidence>
<keyword evidence="14 17" id="KW-0413">Isomerase</keyword>
<evidence type="ECO:0000256" key="11">
    <source>
        <dbReference type="ARBA" id="ARBA00038408"/>
    </source>
</evidence>
<comment type="caution">
    <text evidence="17">The sequence shown here is derived from an EMBL/GenBank/DDBJ whole genome shotgun (WGS) entry which is preliminary data.</text>
</comment>
<organism evidence="17 18">
    <name type="scientific">Sphingomonas cremea</name>
    <dbReference type="NCBI Taxonomy" id="2904799"/>
    <lineage>
        <taxon>Bacteria</taxon>
        <taxon>Pseudomonadati</taxon>
        <taxon>Pseudomonadota</taxon>
        <taxon>Alphaproteobacteria</taxon>
        <taxon>Sphingomonadales</taxon>
        <taxon>Sphingomonadaceae</taxon>
        <taxon>Sphingomonas</taxon>
    </lineage>
</organism>
<dbReference type="PROSITE" id="PS50198">
    <property type="entry name" value="PPIC_PPIASE_2"/>
    <property type="match status" value="1"/>
</dbReference>
<dbReference type="InterPro" id="IPR027304">
    <property type="entry name" value="Trigger_fact/SurA_dom_sf"/>
</dbReference>
<evidence type="ECO:0000256" key="7">
    <source>
        <dbReference type="ARBA" id="ARBA00023136"/>
    </source>
</evidence>
<dbReference type="Gene3D" id="1.10.4030.10">
    <property type="entry name" value="Porin chaperone SurA, peptide-binding domain"/>
    <property type="match status" value="1"/>
</dbReference>
<evidence type="ECO:0000256" key="8">
    <source>
        <dbReference type="ARBA" id="ARBA00023186"/>
    </source>
</evidence>
<accession>A0A9X1QM86</accession>
<feature type="transmembrane region" description="Helical" evidence="15">
    <location>
        <begin position="12"/>
        <end position="31"/>
    </location>
</feature>
<keyword evidence="3" id="KW-1003">Cell membrane</keyword>
<keyword evidence="8" id="KW-0143">Chaperone</keyword>
<keyword evidence="14" id="KW-0697">Rotamase</keyword>
<feature type="domain" description="PpiC" evidence="16">
    <location>
        <begin position="269"/>
        <end position="359"/>
    </location>
</feature>
<keyword evidence="5 15" id="KW-0812">Transmembrane</keyword>
<gene>
    <name evidence="17" type="ORF">LVY65_02625</name>
</gene>
<evidence type="ECO:0000256" key="1">
    <source>
        <dbReference type="ARBA" id="ARBA00004382"/>
    </source>
</evidence>
<dbReference type="InterPro" id="IPR052029">
    <property type="entry name" value="PpiD_chaperone"/>
</dbReference>
<keyword evidence="7 15" id="KW-0472">Membrane</keyword>
<protein>
    <recommendedName>
        <fullName evidence="2">Parvulin-like PPIase</fullName>
    </recommendedName>
    <alternativeName>
        <fullName evidence="9">Peptidyl-prolyl cis-trans isomerase plp</fullName>
    </alternativeName>
    <alternativeName>
        <fullName evidence="12">Periplasmic chaperone PpiD</fullName>
    </alternativeName>
    <alternativeName>
        <fullName evidence="13">Periplasmic folding chaperone</fullName>
    </alternativeName>
    <alternativeName>
        <fullName evidence="10">Rotamase plp</fullName>
    </alternativeName>
</protein>
<sequence length="645" mass="68451">MLASFRRLSKSAVGTSLMVIVLLMILAGFAMQDIRSVFSGGAGLSKGTLVKVGDEELTERDLSNAMRRALNQARQENPEASYATLANQFDPILGSLIDERALLAFADDHGFALSKRLIDKEIAELPQNRGLNGKFSETAYRTFLQQQQMTDADVRRLITAGLTQRLVLAPAAVDARIPVGVARNYAAMLLEGRQGQLVLVPTKAFRAGLNPSDGDIQSFYAQNRQRYTVGEQRVIRIAKIGPESVANVAPSDAEIAAYYKANQATYGGAETRVISQAVVQDKKQADAIAARARAGAAFAAAAAPFGLSAEDVSVGPQDRAQFAGLAGEAVANSAFTAANGAIVGPIRSDLGWHVIKIDEIRGATGKSLAQVRGEIAAQLATNKRKEALTELVTKVEDQIDGGASFAEAVGAAKLPVTTTPPINSGGASRKDPAYRLPAELAPVVKAGFAMMPDDDPEVVTLPNEAGFAVVAVDSVIEAAPAPLAEIKDQVREDWIHRKASDRARAIASQIAAKVAGGMAVDKAVAEAGVPLPPAQEISARRIQIAQANPDAVAPLRMLFSLTEGKSRLMADPKDRGFFIIKTNKITPGNAITNPLLIAQTQTEFQRTVPDELGQQLLAAMKADQGVKRDEKAIQAAKRRITGADQ</sequence>
<dbReference type="GO" id="GO:0003755">
    <property type="term" value="F:peptidyl-prolyl cis-trans isomerase activity"/>
    <property type="evidence" value="ECO:0007669"/>
    <property type="project" value="UniProtKB-KW"/>
</dbReference>
<evidence type="ECO:0000313" key="18">
    <source>
        <dbReference type="Proteomes" id="UP001139410"/>
    </source>
</evidence>
<dbReference type="RefSeq" id="WP_235066451.1">
    <property type="nucleotide sequence ID" value="NZ_JAKFGM010000001.1"/>
</dbReference>
<comment type="subcellular location">
    <subcellularLocation>
        <location evidence="1">Cell inner membrane</location>
        <topology evidence="1">Single-pass type II membrane protein</topology>
        <orientation evidence="1">Periplasmic side</orientation>
    </subcellularLocation>
</comment>
<comment type="similarity">
    <text evidence="11">Belongs to the PpiD chaperone family.</text>
</comment>
<keyword evidence="6 15" id="KW-1133">Transmembrane helix</keyword>
<evidence type="ECO:0000256" key="9">
    <source>
        <dbReference type="ARBA" id="ARBA00030642"/>
    </source>
</evidence>
<dbReference type="PANTHER" id="PTHR47529">
    <property type="entry name" value="PEPTIDYL-PROLYL CIS-TRANS ISOMERASE D"/>
    <property type="match status" value="1"/>
</dbReference>
<dbReference type="AlphaFoldDB" id="A0A9X1QM86"/>
<evidence type="ECO:0000256" key="4">
    <source>
        <dbReference type="ARBA" id="ARBA00022519"/>
    </source>
</evidence>
<dbReference type="Pfam" id="PF13624">
    <property type="entry name" value="SurA_N_3"/>
    <property type="match status" value="1"/>
</dbReference>
<evidence type="ECO:0000256" key="13">
    <source>
        <dbReference type="ARBA" id="ARBA00042775"/>
    </source>
</evidence>
<dbReference type="Gene3D" id="3.10.50.40">
    <property type="match status" value="1"/>
</dbReference>
<dbReference type="InterPro" id="IPR000297">
    <property type="entry name" value="PPIase_PpiC"/>
</dbReference>
<dbReference type="InterPro" id="IPR046357">
    <property type="entry name" value="PPIase_dom_sf"/>
</dbReference>
<name>A0A9X1QM86_9SPHN</name>
<dbReference type="GO" id="GO:0005886">
    <property type="term" value="C:plasma membrane"/>
    <property type="evidence" value="ECO:0007669"/>
    <property type="project" value="UniProtKB-SubCell"/>
</dbReference>
<proteinExistence type="inferred from homology"/>
<dbReference type="EMBL" id="JAKFGM010000001">
    <property type="protein sequence ID" value="MCF2513964.1"/>
    <property type="molecule type" value="Genomic_DNA"/>
</dbReference>